<evidence type="ECO:0000313" key="2">
    <source>
        <dbReference type="EMBL" id="SFR54731.1"/>
    </source>
</evidence>
<feature type="transmembrane region" description="Helical" evidence="1">
    <location>
        <begin position="104"/>
        <end position="126"/>
    </location>
</feature>
<keyword evidence="1" id="KW-0472">Membrane</keyword>
<protein>
    <submittedName>
        <fullName evidence="2">Uncharacterized protein</fullName>
    </submittedName>
</protein>
<evidence type="ECO:0000313" key="3">
    <source>
        <dbReference type="Proteomes" id="UP000243250"/>
    </source>
</evidence>
<name>A0A1I6HJW1_9EURY</name>
<keyword evidence="1" id="KW-1133">Transmembrane helix</keyword>
<feature type="transmembrane region" description="Helical" evidence="1">
    <location>
        <begin position="76"/>
        <end position="98"/>
    </location>
</feature>
<gene>
    <name evidence="2" type="ORF">SAMN04488124_2325</name>
</gene>
<dbReference type="AlphaFoldDB" id="A0A1I6HJW1"/>
<sequence>MSALTTGLAGSFETALAFVGLSALSGFVAALAMDLPMVSQEEGFTPAYVAASILRGTDPNEVSAFDAHVVHHGAGVLAGVLYAAVYWMLAAVVPPVVAAGPISLVPHALATAAVVGFVYTVFAHVVLPRGAERVYEERSTAVRGQWLRSSFVFGLTLAVVLPLLTAGL</sequence>
<keyword evidence="3" id="KW-1185">Reference proteome</keyword>
<dbReference type="EMBL" id="FOYS01000003">
    <property type="protein sequence ID" value="SFR54731.1"/>
    <property type="molecule type" value="Genomic_DNA"/>
</dbReference>
<dbReference type="RefSeq" id="WP_089880848.1">
    <property type="nucleotide sequence ID" value="NZ_FOYS01000003.1"/>
</dbReference>
<proteinExistence type="predicted"/>
<dbReference type="STRING" id="555875.SAMN04488124_2325"/>
<evidence type="ECO:0000256" key="1">
    <source>
        <dbReference type="SAM" id="Phobius"/>
    </source>
</evidence>
<accession>A0A1I6HJW1</accession>
<reference evidence="3" key="1">
    <citation type="submission" date="2016-10" db="EMBL/GenBank/DDBJ databases">
        <authorList>
            <person name="Varghese N."/>
            <person name="Submissions S."/>
        </authorList>
    </citation>
    <scope>NUCLEOTIDE SEQUENCE [LARGE SCALE GENOMIC DNA]</scope>
    <source>
        <strain evidence="3">CGMCC 1.8711</strain>
    </source>
</reference>
<dbReference type="Proteomes" id="UP000243250">
    <property type="component" value="Unassembled WGS sequence"/>
</dbReference>
<dbReference type="OrthoDB" id="222014at2157"/>
<feature type="transmembrane region" description="Helical" evidence="1">
    <location>
        <begin position="15"/>
        <end position="33"/>
    </location>
</feature>
<feature type="transmembrane region" description="Helical" evidence="1">
    <location>
        <begin position="146"/>
        <end position="165"/>
    </location>
</feature>
<organism evidence="2 3">
    <name type="scientific">Halogeometricum limi</name>
    <dbReference type="NCBI Taxonomy" id="555875"/>
    <lineage>
        <taxon>Archaea</taxon>
        <taxon>Methanobacteriati</taxon>
        <taxon>Methanobacteriota</taxon>
        <taxon>Stenosarchaea group</taxon>
        <taxon>Halobacteria</taxon>
        <taxon>Halobacteriales</taxon>
        <taxon>Haloferacaceae</taxon>
        <taxon>Halogeometricum</taxon>
    </lineage>
</organism>
<keyword evidence="1" id="KW-0812">Transmembrane</keyword>